<feature type="non-terminal residue" evidence="1">
    <location>
        <position position="145"/>
    </location>
</feature>
<reference evidence="1" key="2">
    <citation type="journal article" date="2014" name="ISME J.">
        <title>Microbial stratification in low pH oxic and suboxic macroscopic growths along an acid mine drainage.</title>
        <authorList>
            <person name="Mendez-Garcia C."/>
            <person name="Mesa V."/>
            <person name="Sprenger R.R."/>
            <person name="Richter M."/>
            <person name="Diez M.S."/>
            <person name="Solano J."/>
            <person name="Bargiela R."/>
            <person name="Golyshina O.V."/>
            <person name="Manteca A."/>
            <person name="Ramos J.L."/>
            <person name="Gallego J.R."/>
            <person name="Llorente I."/>
            <person name="Martins Dos Santos V.A."/>
            <person name="Jensen O.N."/>
            <person name="Pelaez A.I."/>
            <person name="Sanchez J."/>
            <person name="Ferrer M."/>
        </authorList>
    </citation>
    <scope>NUCLEOTIDE SEQUENCE</scope>
</reference>
<protein>
    <submittedName>
        <fullName evidence="1">Radical SAM domain protein</fullName>
    </submittedName>
</protein>
<dbReference type="EMBL" id="AUZY01004746">
    <property type="protein sequence ID" value="EQD61975.1"/>
    <property type="molecule type" value="Genomic_DNA"/>
</dbReference>
<reference evidence="1" key="1">
    <citation type="submission" date="2013-08" db="EMBL/GenBank/DDBJ databases">
        <authorList>
            <person name="Mendez C."/>
            <person name="Richter M."/>
            <person name="Ferrer M."/>
            <person name="Sanchez J."/>
        </authorList>
    </citation>
    <scope>NUCLEOTIDE SEQUENCE</scope>
</reference>
<comment type="caution">
    <text evidence="1">The sequence shown here is derived from an EMBL/GenBank/DDBJ whole genome shotgun (WGS) entry which is preliminary data.</text>
</comment>
<proteinExistence type="predicted"/>
<gene>
    <name evidence="1" type="ORF">B1B_07462</name>
</gene>
<evidence type="ECO:0000313" key="1">
    <source>
        <dbReference type="EMBL" id="EQD61975.1"/>
    </source>
</evidence>
<name>T1C792_9ZZZZ</name>
<accession>T1C792</accession>
<sequence>MTKFVLISDLTLGSNYRDFPLLDFLPCAPSRAIPGSVYRFLKGPGLPASPDGQAKFAPYAIRKLQASLLRKYEAKDIAIAHENHLDQFIRDDTEIIGISTMDPLGIGPTTMSYYVLFGGDMRPWVREEWDTLINKVNALRRAKRR</sequence>
<organism evidence="1">
    <name type="scientific">mine drainage metagenome</name>
    <dbReference type="NCBI Taxonomy" id="410659"/>
    <lineage>
        <taxon>unclassified sequences</taxon>
        <taxon>metagenomes</taxon>
        <taxon>ecological metagenomes</taxon>
    </lineage>
</organism>
<dbReference type="AlphaFoldDB" id="T1C792"/>